<accession>A0A1V4ES31</accession>
<keyword evidence="3" id="KW-0328">Glycosyltransferase</keyword>
<dbReference type="InterPro" id="IPR029044">
    <property type="entry name" value="Nucleotide-diphossugar_trans"/>
</dbReference>
<dbReference type="SUPFAM" id="SSF53448">
    <property type="entry name" value="Nucleotide-diphospho-sugar transferases"/>
    <property type="match status" value="1"/>
</dbReference>
<proteinExistence type="inferred from homology"/>
<dbReference type="CDD" id="cd04186">
    <property type="entry name" value="GT_2_like_c"/>
    <property type="match status" value="1"/>
</dbReference>
<dbReference type="InterPro" id="IPR001173">
    <property type="entry name" value="Glyco_trans_2-like"/>
</dbReference>
<comment type="similarity">
    <text evidence="2">Belongs to the glycosyltransferase 2 family.</text>
</comment>
<comment type="caution">
    <text evidence="6">The sequence shown here is derived from an EMBL/GenBank/DDBJ whole genome shotgun (WGS) entry which is preliminary data.</text>
</comment>
<evidence type="ECO:0000256" key="3">
    <source>
        <dbReference type="ARBA" id="ARBA00022676"/>
    </source>
</evidence>
<evidence type="ECO:0000259" key="5">
    <source>
        <dbReference type="Pfam" id="PF00535"/>
    </source>
</evidence>
<dbReference type="PANTHER" id="PTHR43179">
    <property type="entry name" value="RHAMNOSYLTRANSFERASE WBBL"/>
    <property type="match status" value="1"/>
</dbReference>
<evidence type="ECO:0000256" key="4">
    <source>
        <dbReference type="ARBA" id="ARBA00022679"/>
    </source>
</evidence>
<reference evidence="6 7" key="1">
    <citation type="submission" date="2017-02" db="EMBL/GenBank/DDBJ databases">
        <title>Draft genome of Acidibacillus ferrooxidans Huett2.</title>
        <authorList>
            <person name="Schopf S."/>
        </authorList>
    </citation>
    <scope>NUCLEOTIDE SEQUENCE [LARGE SCALE GENOMIC DNA]</scope>
    <source>
        <strain evidence="6 7">Huett2</strain>
    </source>
</reference>
<dbReference type="Pfam" id="PF00535">
    <property type="entry name" value="Glycos_transf_2"/>
    <property type="match status" value="1"/>
</dbReference>
<keyword evidence="7" id="KW-1185">Reference proteome</keyword>
<organism evidence="6 7">
    <name type="scientific">Ferroacidibacillus organovorans</name>
    <dbReference type="NCBI Taxonomy" id="1765683"/>
    <lineage>
        <taxon>Bacteria</taxon>
        <taxon>Bacillati</taxon>
        <taxon>Bacillota</taxon>
        <taxon>Bacilli</taxon>
        <taxon>Bacillales</taxon>
        <taxon>Alicyclobacillaceae</taxon>
        <taxon>Ferroacidibacillus</taxon>
    </lineage>
</organism>
<evidence type="ECO:0000313" key="7">
    <source>
        <dbReference type="Proteomes" id="UP000190229"/>
    </source>
</evidence>
<feature type="domain" description="Glycosyltransferase 2-like" evidence="5">
    <location>
        <begin position="10"/>
        <end position="127"/>
    </location>
</feature>
<evidence type="ECO:0000313" key="6">
    <source>
        <dbReference type="EMBL" id="OPG15564.1"/>
    </source>
</evidence>
<dbReference type="Gene3D" id="3.90.550.10">
    <property type="entry name" value="Spore Coat Polysaccharide Biosynthesis Protein SpsA, Chain A"/>
    <property type="match status" value="1"/>
</dbReference>
<sequence length="251" mass="28406">MTHVNSLVDIVIVNYNTKNLLLTCLESIHKHTKESHHIYIIDNGSTDGSVERLARMGRDHLDVISNPRNTGYAVACNQGIRAGQSPFILLLNSDVIVTRNWLTPLLDCMVTDSRIAVVGPKMVNQKGLITGAGIVGTFQNHAPRGFMEADGPGKYETVEDCFSVCGAAYLIRRSLLDTLGLFDENYFFYFEETDYSLNARYQGYRVVYCPNSKIIHLTGQSNKNHEQLRTYFETSEHYFRTKWSHLTSSEI</sequence>
<dbReference type="GO" id="GO:0016757">
    <property type="term" value="F:glycosyltransferase activity"/>
    <property type="evidence" value="ECO:0007669"/>
    <property type="project" value="UniProtKB-KW"/>
</dbReference>
<dbReference type="Proteomes" id="UP000190229">
    <property type="component" value="Unassembled WGS sequence"/>
</dbReference>
<comment type="pathway">
    <text evidence="1">Cell wall biogenesis; cell wall polysaccharide biosynthesis.</text>
</comment>
<dbReference type="AlphaFoldDB" id="A0A1V4ES31"/>
<evidence type="ECO:0000256" key="1">
    <source>
        <dbReference type="ARBA" id="ARBA00004776"/>
    </source>
</evidence>
<dbReference type="PANTHER" id="PTHR43179:SF12">
    <property type="entry name" value="GALACTOFURANOSYLTRANSFERASE GLFT2"/>
    <property type="match status" value="1"/>
</dbReference>
<evidence type="ECO:0000256" key="2">
    <source>
        <dbReference type="ARBA" id="ARBA00006739"/>
    </source>
</evidence>
<name>A0A1V4ES31_9BACL</name>
<gene>
    <name evidence="6" type="ORF">B2M26_10845</name>
</gene>
<dbReference type="EMBL" id="MWPS01000027">
    <property type="protein sequence ID" value="OPG15564.1"/>
    <property type="molecule type" value="Genomic_DNA"/>
</dbReference>
<protein>
    <recommendedName>
        <fullName evidence="5">Glycosyltransferase 2-like domain-containing protein</fullName>
    </recommendedName>
</protein>
<keyword evidence="4" id="KW-0808">Transferase</keyword>